<dbReference type="AlphaFoldDB" id="A0ABD2W2N0"/>
<keyword evidence="4" id="KW-1185">Reference proteome</keyword>
<protein>
    <recommendedName>
        <fullName evidence="5">Tyr recombinase domain-containing protein</fullName>
    </recommendedName>
</protein>
<evidence type="ECO:0008006" key="5">
    <source>
        <dbReference type="Google" id="ProtNLM"/>
    </source>
</evidence>
<dbReference type="Proteomes" id="UP001627154">
    <property type="component" value="Unassembled WGS sequence"/>
</dbReference>
<evidence type="ECO:0000313" key="4">
    <source>
        <dbReference type="Proteomes" id="UP001627154"/>
    </source>
</evidence>
<dbReference type="EMBL" id="JBJJXI010000139">
    <property type="protein sequence ID" value="KAL3387109.1"/>
    <property type="molecule type" value="Genomic_DNA"/>
</dbReference>
<feature type="compositionally biased region" description="Low complexity" evidence="2">
    <location>
        <begin position="83"/>
        <end position="94"/>
    </location>
</feature>
<evidence type="ECO:0000313" key="3">
    <source>
        <dbReference type="EMBL" id="KAL3387109.1"/>
    </source>
</evidence>
<comment type="caution">
    <text evidence="3">The sequence shown here is derived from an EMBL/GenBank/DDBJ whole genome shotgun (WGS) entry which is preliminary data.</text>
</comment>
<keyword evidence="1" id="KW-0233">DNA recombination</keyword>
<evidence type="ECO:0000256" key="2">
    <source>
        <dbReference type="SAM" id="MobiDB-lite"/>
    </source>
</evidence>
<dbReference type="Gene3D" id="1.10.443.10">
    <property type="entry name" value="Intergrase catalytic core"/>
    <property type="match status" value="1"/>
</dbReference>
<dbReference type="SUPFAM" id="SSF56349">
    <property type="entry name" value="DNA breaking-rejoining enzymes"/>
    <property type="match status" value="1"/>
</dbReference>
<dbReference type="InterPro" id="IPR013762">
    <property type="entry name" value="Integrase-like_cat_sf"/>
</dbReference>
<sequence>MDLKDPKLYTGHCYRPTGASLLAESGADFAQVKQLGGWMSDKVCYGYIENSMRNRQKIFGRLTSGADPINPPSNKNDANQFVPKPSTSKDTSTSLIFESSSRKNVQKISSENRENINEFSSLHWEDFSTEMLVPDNNDTAYSRHTGNMSPTFVTANNKSIDITDKSLIRATSNSSINRNQRFFSKPAVKVFFNRDNVESPGKKFKNSSKITNPLDYEVQQNGKENEILISNQEFNDKHTLFKNSVVKYDSCTFNGNVINYYYSCKNCKE</sequence>
<accession>A0ABD2W2N0</accession>
<reference evidence="3 4" key="1">
    <citation type="journal article" date="2024" name="bioRxiv">
        <title>A reference genome for Trichogramma kaykai: A tiny desert-dwelling parasitoid wasp with competing sex-ratio distorters.</title>
        <authorList>
            <person name="Culotta J."/>
            <person name="Lindsey A.R."/>
        </authorList>
    </citation>
    <scope>NUCLEOTIDE SEQUENCE [LARGE SCALE GENOMIC DNA]</scope>
    <source>
        <strain evidence="3 4">KSX58</strain>
    </source>
</reference>
<dbReference type="GO" id="GO:0006310">
    <property type="term" value="P:DNA recombination"/>
    <property type="evidence" value="ECO:0007669"/>
    <property type="project" value="UniProtKB-KW"/>
</dbReference>
<organism evidence="3 4">
    <name type="scientific">Trichogramma kaykai</name>
    <dbReference type="NCBI Taxonomy" id="54128"/>
    <lineage>
        <taxon>Eukaryota</taxon>
        <taxon>Metazoa</taxon>
        <taxon>Ecdysozoa</taxon>
        <taxon>Arthropoda</taxon>
        <taxon>Hexapoda</taxon>
        <taxon>Insecta</taxon>
        <taxon>Pterygota</taxon>
        <taxon>Neoptera</taxon>
        <taxon>Endopterygota</taxon>
        <taxon>Hymenoptera</taxon>
        <taxon>Apocrita</taxon>
        <taxon>Proctotrupomorpha</taxon>
        <taxon>Chalcidoidea</taxon>
        <taxon>Trichogrammatidae</taxon>
        <taxon>Trichogramma</taxon>
    </lineage>
</organism>
<feature type="region of interest" description="Disordered" evidence="2">
    <location>
        <begin position="63"/>
        <end position="94"/>
    </location>
</feature>
<evidence type="ECO:0000256" key="1">
    <source>
        <dbReference type="ARBA" id="ARBA00023172"/>
    </source>
</evidence>
<proteinExistence type="predicted"/>
<dbReference type="InterPro" id="IPR011010">
    <property type="entry name" value="DNA_brk_join_enz"/>
</dbReference>
<gene>
    <name evidence="3" type="ORF">TKK_017436</name>
</gene>
<name>A0ABD2W2N0_9HYME</name>